<evidence type="ECO:0000313" key="2">
    <source>
        <dbReference type="EMBL" id="GAA2530046.1"/>
    </source>
</evidence>
<evidence type="ECO:0000313" key="3">
    <source>
        <dbReference type="Proteomes" id="UP001499978"/>
    </source>
</evidence>
<sequence length="398" mass="42516">MTPRAGRTPSRQRPDSLVRVPQRRVRGPGAPARQPVLEPGDARGDRVAVGGQPAPVVGDDAIEERPPAADREPLLVAGDHQIVVDHDPEQLATELVVGASAGVHGGEDRGVLVEDLEMPGADGGGDPIGGTLPVVVADLVQDLDGLGGHEQRVTVGAVLVPAAAEGQPGAVEQLPADNLGPGRLGEPQQLRTLGQPHRRGQAADDVGRALGDYAAIGVRLRMIDDEHVRPVVTQLLRHLRDGARGEPIVGVDEPHVLAARLRQAGVAGRSEAAVDRQVQHPHAWVTARAIVEDRPASVRRGVVDGDDLKVGRRVGEDGVEAFVEVRRDAEHGNHHRQRRRLLGTHRRRRFPISGVHHQHRYVNRGRTLAVASTLYASARQRFACSRCSGVGVVRGNPV</sequence>
<name>A0ABN3NRH6_9ACTN</name>
<reference evidence="2 3" key="1">
    <citation type="journal article" date="2019" name="Int. J. Syst. Evol. Microbiol.">
        <title>The Global Catalogue of Microorganisms (GCM) 10K type strain sequencing project: providing services to taxonomists for standard genome sequencing and annotation.</title>
        <authorList>
            <consortium name="The Broad Institute Genomics Platform"/>
            <consortium name="The Broad Institute Genome Sequencing Center for Infectious Disease"/>
            <person name="Wu L."/>
            <person name="Ma J."/>
        </authorList>
    </citation>
    <scope>NUCLEOTIDE SEQUENCE [LARGE SCALE GENOMIC DNA]</scope>
    <source>
        <strain evidence="2 3">JCM 3367</strain>
    </source>
</reference>
<accession>A0ABN3NRH6</accession>
<dbReference type="Proteomes" id="UP001499978">
    <property type="component" value="Unassembled WGS sequence"/>
</dbReference>
<feature type="compositionally biased region" description="Low complexity" evidence="1">
    <location>
        <begin position="47"/>
        <end position="58"/>
    </location>
</feature>
<evidence type="ECO:0000256" key="1">
    <source>
        <dbReference type="SAM" id="MobiDB-lite"/>
    </source>
</evidence>
<dbReference type="EMBL" id="BAAARY010000019">
    <property type="protein sequence ID" value="GAA2530046.1"/>
    <property type="molecule type" value="Genomic_DNA"/>
</dbReference>
<proteinExistence type="predicted"/>
<organism evidence="2 3">
    <name type="scientific">Pilimelia columellifera subsp. columellifera</name>
    <dbReference type="NCBI Taxonomy" id="706583"/>
    <lineage>
        <taxon>Bacteria</taxon>
        <taxon>Bacillati</taxon>
        <taxon>Actinomycetota</taxon>
        <taxon>Actinomycetes</taxon>
        <taxon>Micromonosporales</taxon>
        <taxon>Micromonosporaceae</taxon>
        <taxon>Pilimelia</taxon>
    </lineage>
</organism>
<comment type="caution">
    <text evidence="2">The sequence shown here is derived from an EMBL/GenBank/DDBJ whole genome shotgun (WGS) entry which is preliminary data.</text>
</comment>
<protein>
    <submittedName>
        <fullName evidence="2">Uncharacterized protein</fullName>
    </submittedName>
</protein>
<gene>
    <name evidence="2" type="ORF">GCM10010201_31780</name>
</gene>
<keyword evidence="3" id="KW-1185">Reference proteome</keyword>
<feature type="region of interest" description="Disordered" evidence="1">
    <location>
        <begin position="1"/>
        <end position="60"/>
    </location>
</feature>